<name>A0A9P7RJ60_9PEZI</name>
<dbReference type="Pfam" id="PF06985">
    <property type="entry name" value="HET"/>
    <property type="match status" value="1"/>
</dbReference>
<dbReference type="InterPro" id="IPR010730">
    <property type="entry name" value="HET"/>
</dbReference>
<reference evidence="3" key="1">
    <citation type="submission" date="2021-05" db="EMBL/GenBank/DDBJ databases">
        <title>Comparative genomics of three Colletotrichum scovillei strains and genetic complementation revealed genes involved fungal growth and virulence on chili pepper.</title>
        <authorList>
            <person name="Hsieh D.-K."/>
            <person name="Chuang S.-C."/>
            <person name="Chen C.-Y."/>
            <person name="Chao Y.-T."/>
            <person name="Lu M.-Y.J."/>
            <person name="Lee M.-H."/>
            <person name="Shih M.-C."/>
        </authorList>
    </citation>
    <scope>NUCLEOTIDE SEQUENCE</scope>
    <source>
        <strain evidence="3">Coll-153</strain>
    </source>
</reference>
<dbReference type="PANTHER" id="PTHR33112:SF9">
    <property type="entry name" value="HETEROKARYON INCOMPATIBILITY DOMAIN-CONTAINING PROTEIN"/>
    <property type="match status" value="1"/>
</dbReference>
<dbReference type="Proteomes" id="UP000699042">
    <property type="component" value="Unassembled WGS sequence"/>
</dbReference>
<proteinExistence type="predicted"/>
<dbReference type="PANTHER" id="PTHR33112">
    <property type="entry name" value="DOMAIN PROTEIN, PUTATIVE-RELATED"/>
    <property type="match status" value="1"/>
</dbReference>
<feature type="region of interest" description="Disordered" evidence="1">
    <location>
        <begin position="296"/>
        <end position="335"/>
    </location>
</feature>
<dbReference type="EMBL" id="JAESDN010000001">
    <property type="protein sequence ID" value="KAG7059341.1"/>
    <property type="molecule type" value="Genomic_DNA"/>
</dbReference>
<dbReference type="AlphaFoldDB" id="A0A9P7RJ60"/>
<evidence type="ECO:0000256" key="1">
    <source>
        <dbReference type="SAM" id="MobiDB-lite"/>
    </source>
</evidence>
<protein>
    <submittedName>
        <fullName evidence="3">HET-domain-containing protein</fullName>
    </submittedName>
</protein>
<accession>A0A9P7RJ60</accession>
<sequence>MDPCKICRHFIEYTARLKSPFKFQIPWTVWVQESKELFVSKKDCPLCAALWELPIEHSLNQARERFEHVTTESSHPVALKVLEVNNTGRILWASLEVSLEITRDSFVYLSEASLGISPQDPHDVCQHPSFWMSGRTHSLRTFAEDRILCARTWLNTCESTHGSYCQPRKGELPKRFIDTRPDQPLRLVPTTSEVFQQLSGSVRYAILSYCWGTSTPLRTTRATEEDFGVSIPENLLPRTFRHAIRLVRSLGISYLWIDSLCIVQDDQAEWELEASRMGDFYAGSLITIAASDARDSEGGCFPGDDNSMEAVKDDKESSQGDNNNPEGTARAKADPTVRMFTYKGEGGYSETSCTRMIRFQSLNPRGIPRQAHLSTRGWALQERILSPRILHCLKSGVHWQCQYLYETQATQTYQVPHLTASDSTYPITQVSQCWPEWIEDYSKRDFTIASDRLQAFAGITKYYTNLTSKKPILGICPGNLARDLAWIRNGQKKGPGIPGAPSWTWFSCNAPIMVDDWGFKLQRRFKISNDVDLVAFGIEWKGIPMTSQIESCHLIIRGVVKSVSVRIPPEAMTYNPPYMLLNDEETDFAKGPIPWTCAGRFDDPSHPIDSRLPYPCLLLRTRKFEEAKGGVIFMETFLILSRNNESLKVKSTEHGSFRRIGIASFRGKDRIFVDNADRKTVFLI</sequence>
<evidence type="ECO:0000259" key="2">
    <source>
        <dbReference type="Pfam" id="PF06985"/>
    </source>
</evidence>
<feature type="domain" description="Heterokaryon incompatibility" evidence="2">
    <location>
        <begin position="204"/>
        <end position="382"/>
    </location>
</feature>
<organism evidence="3 4">
    <name type="scientific">Colletotrichum scovillei</name>
    <dbReference type="NCBI Taxonomy" id="1209932"/>
    <lineage>
        <taxon>Eukaryota</taxon>
        <taxon>Fungi</taxon>
        <taxon>Dikarya</taxon>
        <taxon>Ascomycota</taxon>
        <taxon>Pezizomycotina</taxon>
        <taxon>Sordariomycetes</taxon>
        <taxon>Hypocreomycetidae</taxon>
        <taxon>Glomerellales</taxon>
        <taxon>Glomerellaceae</taxon>
        <taxon>Colletotrichum</taxon>
        <taxon>Colletotrichum acutatum species complex</taxon>
    </lineage>
</organism>
<gene>
    <name evidence="3" type="ORF">JMJ77_006705</name>
</gene>
<evidence type="ECO:0000313" key="3">
    <source>
        <dbReference type="EMBL" id="KAG7059341.1"/>
    </source>
</evidence>
<dbReference type="OrthoDB" id="5347061at2759"/>
<evidence type="ECO:0000313" key="4">
    <source>
        <dbReference type="Proteomes" id="UP000699042"/>
    </source>
</evidence>
<comment type="caution">
    <text evidence="3">The sequence shown here is derived from an EMBL/GenBank/DDBJ whole genome shotgun (WGS) entry which is preliminary data.</text>
</comment>
<keyword evidence="4" id="KW-1185">Reference proteome</keyword>